<feature type="region of interest" description="Disordered" evidence="1">
    <location>
        <begin position="121"/>
        <end position="173"/>
    </location>
</feature>
<dbReference type="eggNOG" id="ENOG50310R1">
    <property type="taxonomic scope" value="Bacteria"/>
</dbReference>
<sequence length="173" mass="17644">MEHYRSVFATAAIMVVGLVAASPILRAENSAPATKVSGAFSSAAVSDSDQTWADPPRHTARTASISAAQASPAGLDVAAIPRPASFTLLPQETTALLGAADFGKPEAAQRVQAVRRHRAAKVATRARSAPTAETPASEAPASAGQATATPPQKDARIDPIGDLLRGLGIGRDS</sequence>
<dbReference type="Proteomes" id="UP000007136">
    <property type="component" value="Chromosome"/>
</dbReference>
<evidence type="ECO:0000313" key="3">
    <source>
        <dbReference type="Proteomes" id="UP000007136"/>
    </source>
</evidence>
<dbReference type="KEGG" id="mpo:Mpop_2655"/>
<accession>B1ZCB9</accession>
<gene>
    <name evidence="2" type="ordered locus">Mpop_2655</name>
</gene>
<dbReference type="OrthoDB" id="8005984at2"/>
<feature type="compositionally biased region" description="Low complexity" evidence="1">
    <location>
        <begin position="121"/>
        <end position="143"/>
    </location>
</feature>
<organism evidence="2 3">
    <name type="scientific">Methylorubrum populi (strain ATCC BAA-705 / NCIMB 13946 / BJ001)</name>
    <name type="common">Methylobacterium populi</name>
    <dbReference type="NCBI Taxonomy" id="441620"/>
    <lineage>
        <taxon>Bacteria</taxon>
        <taxon>Pseudomonadati</taxon>
        <taxon>Pseudomonadota</taxon>
        <taxon>Alphaproteobacteria</taxon>
        <taxon>Hyphomicrobiales</taxon>
        <taxon>Methylobacteriaceae</taxon>
        <taxon>Methylorubrum</taxon>
    </lineage>
</organism>
<dbReference type="EMBL" id="CP001029">
    <property type="protein sequence ID" value="ACB80812.1"/>
    <property type="molecule type" value="Genomic_DNA"/>
</dbReference>
<reference evidence="2" key="1">
    <citation type="submission" date="2008-04" db="EMBL/GenBank/DDBJ databases">
        <title>Complete sequence of chromosome of Methylobacterium populi BJ001.</title>
        <authorList>
            <consortium name="US DOE Joint Genome Institute"/>
            <person name="Copeland A."/>
            <person name="Lucas S."/>
            <person name="Lapidus A."/>
            <person name="Glavina del Rio T."/>
            <person name="Dalin E."/>
            <person name="Tice H."/>
            <person name="Bruce D."/>
            <person name="Goodwin L."/>
            <person name="Pitluck S."/>
            <person name="Chertkov O."/>
            <person name="Brettin T."/>
            <person name="Detter J.C."/>
            <person name="Han C."/>
            <person name="Kuske C.R."/>
            <person name="Schmutz J."/>
            <person name="Larimer F."/>
            <person name="Land M."/>
            <person name="Hauser L."/>
            <person name="Kyrpides N."/>
            <person name="Mikhailova N."/>
            <person name="Marx C."/>
            <person name="Richardson P."/>
        </authorList>
    </citation>
    <scope>NUCLEOTIDE SEQUENCE [LARGE SCALE GENOMIC DNA]</scope>
    <source>
        <strain evidence="2">BJ001</strain>
    </source>
</reference>
<evidence type="ECO:0000313" key="2">
    <source>
        <dbReference type="EMBL" id="ACB80812.1"/>
    </source>
</evidence>
<dbReference type="HOGENOM" id="CLU_1576684_0_0_5"/>
<protein>
    <submittedName>
        <fullName evidence="2">Uncharacterized protein</fullName>
    </submittedName>
</protein>
<proteinExistence type="predicted"/>
<dbReference type="AlphaFoldDB" id="B1ZCB9"/>
<name>B1ZCB9_METPB</name>
<evidence type="ECO:0000256" key="1">
    <source>
        <dbReference type="SAM" id="MobiDB-lite"/>
    </source>
</evidence>